<dbReference type="PANTHER" id="PTHR12304:SF4">
    <property type="entry name" value="URIDINE NUCLEOSIDASE"/>
    <property type="match status" value="1"/>
</dbReference>
<keyword evidence="2" id="KW-0326">Glycosidase</keyword>
<dbReference type="SUPFAM" id="SSF53590">
    <property type="entry name" value="Nucleoside hydrolase"/>
    <property type="match status" value="1"/>
</dbReference>
<dbReference type="EMBL" id="JBHRWO010000021">
    <property type="protein sequence ID" value="MFC3495874.1"/>
    <property type="molecule type" value="Genomic_DNA"/>
</dbReference>
<name>A0ABV7Q8S5_9ACTN</name>
<evidence type="ECO:0000256" key="1">
    <source>
        <dbReference type="ARBA" id="ARBA00022801"/>
    </source>
</evidence>
<gene>
    <name evidence="4" type="ORF">ACFO8M_25620</name>
</gene>
<comment type="caution">
    <text evidence="4">The sequence shown here is derived from an EMBL/GenBank/DDBJ whole genome shotgun (WGS) entry which is preliminary data.</text>
</comment>
<organism evidence="4 5">
    <name type="scientific">Glycomyces rhizosphaerae</name>
    <dbReference type="NCBI Taxonomy" id="2054422"/>
    <lineage>
        <taxon>Bacteria</taxon>
        <taxon>Bacillati</taxon>
        <taxon>Actinomycetota</taxon>
        <taxon>Actinomycetes</taxon>
        <taxon>Glycomycetales</taxon>
        <taxon>Glycomycetaceae</taxon>
        <taxon>Glycomyces</taxon>
    </lineage>
</organism>
<protein>
    <submittedName>
        <fullName evidence="4">Nucleoside hydrolase</fullName>
    </submittedName>
</protein>
<dbReference type="InterPro" id="IPR023186">
    <property type="entry name" value="IUNH"/>
</dbReference>
<dbReference type="InterPro" id="IPR001910">
    <property type="entry name" value="Inosine/uridine_hydrolase_dom"/>
</dbReference>
<evidence type="ECO:0000313" key="4">
    <source>
        <dbReference type="EMBL" id="MFC3495874.1"/>
    </source>
</evidence>
<dbReference type="Proteomes" id="UP001595712">
    <property type="component" value="Unassembled WGS sequence"/>
</dbReference>
<evidence type="ECO:0000259" key="3">
    <source>
        <dbReference type="Pfam" id="PF01156"/>
    </source>
</evidence>
<feature type="domain" description="Inosine/uridine-preferring nucleoside hydrolase" evidence="3">
    <location>
        <begin position="28"/>
        <end position="248"/>
    </location>
</feature>
<sequence>MNDLRHTWPLGAFPWLGTEPRPKPGIRVIIDNDFAGDPDDLFQLAHHLLSPAVEIRSIIGSHLRPGDGFHPGPGSAAAGVEKAAELLAVMGLDAADALVPGSELALHDRTTPQRSPATAAIIAEAHRDDPRPLFVVCGGGLTDIASAYLIDPSIARRLTVAWIGGPEYPGTAYPPPGVTGPEYNLGIDPVAAQVVFNDSDLPLWQVPRDAYRRCLVADIELRERVAPAGPLGAHLYQALRHVDATLRAEALGYPATYALGDSPLVLLTALQSYFDPDPSSSEYGLRPAPRFDEHGALTERRDGRPIRVYTRIDNRLMFEDLFLKLRAFHRWQTERDY</sequence>
<evidence type="ECO:0000313" key="5">
    <source>
        <dbReference type="Proteomes" id="UP001595712"/>
    </source>
</evidence>
<dbReference type="RefSeq" id="WP_387980758.1">
    <property type="nucleotide sequence ID" value="NZ_JBHRWO010000021.1"/>
</dbReference>
<proteinExistence type="predicted"/>
<keyword evidence="5" id="KW-1185">Reference proteome</keyword>
<reference evidence="5" key="1">
    <citation type="journal article" date="2019" name="Int. J. Syst. Evol. Microbiol.">
        <title>The Global Catalogue of Microorganisms (GCM) 10K type strain sequencing project: providing services to taxonomists for standard genome sequencing and annotation.</title>
        <authorList>
            <consortium name="The Broad Institute Genomics Platform"/>
            <consortium name="The Broad Institute Genome Sequencing Center for Infectious Disease"/>
            <person name="Wu L."/>
            <person name="Ma J."/>
        </authorList>
    </citation>
    <scope>NUCLEOTIDE SEQUENCE [LARGE SCALE GENOMIC DNA]</scope>
    <source>
        <strain evidence="5">CGMCC 4.7396</strain>
    </source>
</reference>
<accession>A0ABV7Q8S5</accession>
<dbReference type="GO" id="GO:0016787">
    <property type="term" value="F:hydrolase activity"/>
    <property type="evidence" value="ECO:0007669"/>
    <property type="project" value="UniProtKB-KW"/>
</dbReference>
<keyword evidence="1 4" id="KW-0378">Hydrolase</keyword>
<evidence type="ECO:0000256" key="2">
    <source>
        <dbReference type="ARBA" id="ARBA00023295"/>
    </source>
</evidence>
<dbReference type="InterPro" id="IPR036452">
    <property type="entry name" value="Ribo_hydro-like"/>
</dbReference>
<dbReference type="Pfam" id="PF01156">
    <property type="entry name" value="IU_nuc_hydro"/>
    <property type="match status" value="1"/>
</dbReference>
<dbReference type="PANTHER" id="PTHR12304">
    <property type="entry name" value="INOSINE-URIDINE PREFERRING NUCLEOSIDE HYDROLASE"/>
    <property type="match status" value="1"/>
</dbReference>
<dbReference type="Gene3D" id="3.90.245.10">
    <property type="entry name" value="Ribonucleoside hydrolase-like"/>
    <property type="match status" value="1"/>
</dbReference>